<organism evidence="2 3">
    <name type="scientific">Amylocarpus encephaloides</name>
    <dbReference type="NCBI Taxonomy" id="45428"/>
    <lineage>
        <taxon>Eukaryota</taxon>
        <taxon>Fungi</taxon>
        <taxon>Dikarya</taxon>
        <taxon>Ascomycota</taxon>
        <taxon>Pezizomycotina</taxon>
        <taxon>Leotiomycetes</taxon>
        <taxon>Helotiales</taxon>
        <taxon>Helotiales incertae sedis</taxon>
        <taxon>Amylocarpus</taxon>
    </lineage>
</organism>
<dbReference type="AlphaFoldDB" id="A0A9P7Y8G8"/>
<feature type="transmembrane region" description="Helical" evidence="1">
    <location>
        <begin position="209"/>
        <end position="229"/>
    </location>
</feature>
<dbReference type="Proteomes" id="UP000824998">
    <property type="component" value="Unassembled WGS sequence"/>
</dbReference>
<feature type="transmembrane region" description="Helical" evidence="1">
    <location>
        <begin position="285"/>
        <end position="308"/>
    </location>
</feature>
<feature type="transmembrane region" description="Helical" evidence="1">
    <location>
        <begin position="74"/>
        <end position="94"/>
    </location>
</feature>
<name>A0A9P7Y8G8_9HELO</name>
<reference evidence="2" key="1">
    <citation type="journal article" date="2021" name="IMA Fungus">
        <title>Genomic characterization of three marine fungi, including Emericellopsis atlantica sp. nov. with signatures of a generalist lifestyle and marine biomass degradation.</title>
        <authorList>
            <person name="Hagestad O.C."/>
            <person name="Hou L."/>
            <person name="Andersen J.H."/>
            <person name="Hansen E.H."/>
            <person name="Altermark B."/>
            <person name="Li C."/>
            <person name="Kuhnert E."/>
            <person name="Cox R.J."/>
            <person name="Crous P.W."/>
            <person name="Spatafora J.W."/>
            <person name="Lail K."/>
            <person name="Amirebrahimi M."/>
            <person name="Lipzen A."/>
            <person name="Pangilinan J."/>
            <person name="Andreopoulos W."/>
            <person name="Hayes R.D."/>
            <person name="Ng V."/>
            <person name="Grigoriev I.V."/>
            <person name="Jackson S.A."/>
            <person name="Sutton T.D.S."/>
            <person name="Dobson A.D.W."/>
            <person name="Rama T."/>
        </authorList>
    </citation>
    <scope>NUCLEOTIDE SEQUENCE</scope>
    <source>
        <strain evidence="2">TRa018bII</strain>
    </source>
</reference>
<comment type="caution">
    <text evidence="2">The sequence shown here is derived from an EMBL/GenBank/DDBJ whole genome shotgun (WGS) entry which is preliminary data.</text>
</comment>
<feature type="transmembrane region" description="Helical" evidence="1">
    <location>
        <begin position="125"/>
        <end position="145"/>
    </location>
</feature>
<dbReference type="PANTHER" id="PTHR37490">
    <property type="entry name" value="EXPRESSED PROTEIN"/>
    <property type="match status" value="1"/>
</dbReference>
<dbReference type="OrthoDB" id="28755at2759"/>
<evidence type="ECO:0000256" key="1">
    <source>
        <dbReference type="SAM" id="Phobius"/>
    </source>
</evidence>
<dbReference type="EMBL" id="MU251821">
    <property type="protein sequence ID" value="KAG9229045.1"/>
    <property type="molecule type" value="Genomic_DNA"/>
</dbReference>
<feature type="transmembrane region" description="Helical" evidence="1">
    <location>
        <begin position="397"/>
        <end position="420"/>
    </location>
</feature>
<accession>A0A9P7Y8G8</accession>
<keyword evidence="1" id="KW-1133">Transmembrane helix</keyword>
<keyword evidence="1" id="KW-0472">Membrane</keyword>
<protein>
    <submittedName>
        <fullName evidence="2">Uncharacterized protein</fullName>
    </submittedName>
</protein>
<feature type="transmembrane region" description="Helical" evidence="1">
    <location>
        <begin position="157"/>
        <end position="175"/>
    </location>
</feature>
<evidence type="ECO:0000313" key="3">
    <source>
        <dbReference type="Proteomes" id="UP000824998"/>
    </source>
</evidence>
<keyword evidence="3" id="KW-1185">Reference proteome</keyword>
<feature type="transmembrane region" description="Helical" evidence="1">
    <location>
        <begin position="320"/>
        <end position="346"/>
    </location>
</feature>
<dbReference type="PANTHER" id="PTHR37490:SF1">
    <property type="entry name" value="GLYCOSYLTRANSFERASE 2-LIKE DOMAIN-CONTAINING PROTEIN"/>
    <property type="match status" value="1"/>
</dbReference>
<gene>
    <name evidence="2" type="ORF">BJ875DRAFT_211746</name>
</gene>
<keyword evidence="1" id="KW-0812">Transmembrane</keyword>
<feature type="transmembrane region" description="Helical" evidence="1">
    <location>
        <begin position="352"/>
        <end position="376"/>
    </location>
</feature>
<sequence>MVSDGPRDVEFVPLQDFEVEDTAGALHGGNERHIEHRSEASIGSAEGTFRAICWAVCSLIAISTTKRLMINHGFHYPLAISFRVFATLSVVYMVGWRLGAESTRDNTTSTQWGIRRPRMRELLATKYWVGLLPASLSAAASLPMLLEGILHMPSLPVLVMVFPVIYAAESLVLFVSRSQPGSPRCPRSEAVIIVAASSLVLYNECRLMVPGLIWGLLGILFIGISRALLTLGLERGGPDVPVHVREKQTHAFVIMTLEFGLISSGISGYKLEHMESIYSTSHSTIILMVINIISFIGTSFAGTSLLAYSPITFEGSHQSFSNIPVAALEALPALLSSLAIILVAVASNPVPAVSWIQIFAFLASATSLVGLENIHVSSLCIRESRKRRKAEKGTSNNAWSVTGLLVLVIITSSVISFFAASTMKLVTQGMPSSLDLSYKPASRFDIVVSMYDEDPDYLRRTLEAIKSTAMLSTLKPNIIVYTKNPDADLAMLKQATGANVVEKMDNVGREGGTYLQHIVNKWDKLAEQTMFIQAHAHNMRELIPRINDYLVPETGMLSLGFTGVQCDCEACGDRWGWEDKYTMVPDLFKKIYKQPCKTGAPILLAYKGQFVASARRIRGIDKDIFKDLMVAINSKDGWSHDTTIVGDHVDRPDNPYFGFTVERIWGLLLQCATDGSVAAKCPSLLSGMGRWGEVGNCQCLDR</sequence>
<evidence type="ECO:0000313" key="2">
    <source>
        <dbReference type="EMBL" id="KAG9229045.1"/>
    </source>
</evidence>
<feature type="transmembrane region" description="Helical" evidence="1">
    <location>
        <begin position="250"/>
        <end position="269"/>
    </location>
</feature>
<proteinExistence type="predicted"/>